<evidence type="ECO:0000313" key="2">
    <source>
        <dbReference type="EMBL" id="SMC11649.1"/>
    </source>
</evidence>
<evidence type="ECO:0008006" key="4">
    <source>
        <dbReference type="Google" id="ProtNLM"/>
    </source>
</evidence>
<organism evidence="2 3">
    <name type="scientific">Roseovarius aestuarii</name>
    <dbReference type="NCBI Taxonomy" id="475083"/>
    <lineage>
        <taxon>Bacteria</taxon>
        <taxon>Pseudomonadati</taxon>
        <taxon>Pseudomonadota</taxon>
        <taxon>Alphaproteobacteria</taxon>
        <taxon>Rhodobacterales</taxon>
        <taxon>Roseobacteraceae</taxon>
        <taxon>Roseovarius</taxon>
    </lineage>
</organism>
<reference evidence="2 3" key="1">
    <citation type="submission" date="2017-03" db="EMBL/GenBank/DDBJ databases">
        <authorList>
            <person name="Afonso C.L."/>
            <person name="Miller P.J."/>
            <person name="Scott M.A."/>
            <person name="Spackman E."/>
            <person name="Goraichik I."/>
            <person name="Dimitrov K.M."/>
            <person name="Suarez D.L."/>
            <person name="Swayne D.E."/>
        </authorList>
    </citation>
    <scope>NUCLEOTIDE SEQUENCE [LARGE SCALE GENOMIC DNA]</scope>
    <source>
        <strain evidence="2 3">CECT 7745</strain>
    </source>
</reference>
<keyword evidence="3" id="KW-1185">Reference proteome</keyword>
<feature type="chain" id="PRO_5011987543" description="DUF2059 domain-containing protein" evidence="1">
    <location>
        <begin position="25"/>
        <end position="276"/>
    </location>
</feature>
<feature type="signal peptide" evidence="1">
    <location>
        <begin position="1"/>
        <end position="24"/>
    </location>
</feature>
<accession>A0A1X7BR30</accession>
<keyword evidence="1" id="KW-0732">Signal</keyword>
<dbReference type="EMBL" id="FWXB01000004">
    <property type="protein sequence ID" value="SMC11649.1"/>
    <property type="molecule type" value="Genomic_DNA"/>
</dbReference>
<dbReference type="Proteomes" id="UP000193224">
    <property type="component" value="Unassembled WGS sequence"/>
</dbReference>
<sequence length="276" mass="30922">MIARLVRRCCLTLWLIPAGNAAIADQAQDLDRLVDLLRFEETIGIMHDEGLRYGGELADEMLPDADRQSWTATVSRIYDEDKMLALISTDFRDELADANLAPLLDYFDSEDGREIVAMELSARQVFLDPEAEEAAIAQYQAERGEDTALIGLVDQVITDSDLVEFNVMGTLNSSLMFYRGLSEGGAYDLSESEILSDVWSQEEATRRNSEEWLGAFLLLAYQPLDTAKLEAYAAFFRTPEGRELNRAIFAAFDGMYEELSYLMGLAVAEHLTSEPL</sequence>
<name>A0A1X7BR30_9RHOB</name>
<evidence type="ECO:0000256" key="1">
    <source>
        <dbReference type="SAM" id="SignalP"/>
    </source>
</evidence>
<dbReference type="OrthoDB" id="7841298at2"/>
<protein>
    <recommendedName>
        <fullName evidence="4">DUF2059 domain-containing protein</fullName>
    </recommendedName>
</protein>
<evidence type="ECO:0000313" key="3">
    <source>
        <dbReference type="Proteomes" id="UP000193224"/>
    </source>
</evidence>
<proteinExistence type="predicted"/>
<gene>
    <name evidence="2" type="ORF">ROA7745_01464</name>
</gene>
<dbReference type="AlphaFoldDB" id="A0A1X7BR30"/>
<dbReference type="RefSeq" id="WP_085799616.1">
    <property type="nucleotide sequence ID" value="NZ_FWXB01000004.1"/>
</dbReference>